<evidence type="ECO:0000256" key="7">
    <source>
        <dbReference type="ARBA" id="ARBA00022927"/>
    </source>
</evidence>
<evidence type="ECO:0000256" key="4">
    <source>
        <dbReference type="ARBA" id="ARBA00022475"/>
    </source>
</evidence>
<evidence type="ECO:0000313" key="12">
    <source>
        <dbReference type="EMBL" id="SEF49385.1"/>
    </source>
</evidence>
<evidence type="ECO:0000256" key="10">
    <source>
        <dbReference type="SAM" id="SignalP"/>
    </source>
</evidence>
<evidence type="ECO:0000256" key="6">
    <source>
        <dbReference type="ARBA" id="ARBA00022692"/>
    </source>
</evidence>
<reference evidence="12 13" key="1">
    <citation type="submission" date="2016-10" db="EMBL/GenBank/DDBJ databases">
        <authorList>
            <person name="de Groot N.N."/>
        </authorList>
    </citation>
    <scope>NUCLEOTIDE SEQUENCE [LARGE SCALE GENOMIC DNA]</scope>
    <source>
        <strain evidence="12 13">AR32</strain>
    </source>
</reference>
<evidence type="ECO:0000259" key="11">
    <source>
        <dbReference type="PROSITE" id="PS52015"/>
    </source>
</evidence>
<sequence length="135" mass="15007">MKKVLFMALTALFCFSTASAQKTVIAQKDQKVYEYDKLEKQPEFPGGTNALFSYLQKNVKYPADAQKQKIEGNVVVSFVIEADGSVGEAKVIKEAFPSLDAEALRIVTAMPRWKPGTINGQPVRVKFAFPVSFRL</sequence>
<keyword evidence="6" id="KW-0812">Transmembrane</keyword>
<dbReference type="Pfam" id="PF03544">
    <property type="entry name" value="TonB_C"/>
    <property type="match status" value="1"/>
</dbReference>
<keyword evidence="4" id="KW-1003">Cell membrane</keyword>
<dbReference type="InterPro" id="IPR037682">
    <property type="entry name" value="TonB_C"/>
</dbReference>
<dbReference type="GO" id="GO:0031992">
    <property type="term" value="F:energy transducer activity"/>
    <property type="evidence" value="ECO:0007669"/>
    <property type="project" value="InterPro"/>
</dbReference>
<dbReference type="GO" id="GO:0015891">
    <property type="term" value="P:siderophore transport"/>
    <property type="evidence" value="ECO:0007669"/>
    <property type="project" value="InterPro"/>
</dbReference>
<feature type="signal peptide" evidence="10">
    <location>
        <begin position="1"/>
        <end position="20"/>
    </location>
</feature>
<dbReference type="NCBIfam" id="TIGR01352">
    <property type="entry name" value="tonB_Cterm"/>
    <property type="match status" value="1"/>
</dbReference>
<dbReference type="PANTHER" id="PTHR33446:SF2">
    <property type="entry name" value="PROTEIN TONB"/>
    <property type="match status" value="1"/>
</dbReference>
<dbReference type="PANTHER" id="PTHR33446">
    <property type="entry name" value="PROTEIN TONB-RELATED"/>
    <property type="match status" value="1"/>
</dbReference>
<dbReference type="GO" id="GO:0055085">
    <property type="term" value="P:transmembrane transport"/>
    <property type="evidence" value="ECO:0007669"/>
    <property type="project" value="InterPro"/>
</dbReference>
<feature type="domain" description="TonB C-terminal" evidence="11">
    <location>
        <begin position="46"/>
        <end position="135"/>
    </location>
</feature>
<dbReference type="PRINTS" id="PR01374">
    <property type="entry name" value="TONBPROTEIN"/>
</dbReference>
<dbReference type="PROSITE" id="PS52015">
    <property type="entry name" value="TONB_CTD"/>
    <property type="match status" value="1"/>
</dbReference>
<feature type="chain" id="PRO_5009283990" evidence="10">
    <location>
        <begin position="21"/>
        <end position="135"/>
    </location>
</feature>
<keyword evidence="5" id="KW-0997">Cell inner membrane</keyword>
<keyword evidence="9" id="KW-0472">Membrane</keyword>
<evidence type="ECO:0000256" key="3">
    <source>
        <dbReference type="ARBA" id="ARBA00022448"/>
    </source>
</evidence>
<dbReference type="InterPro" id="IPR006260">
    <property type="entry name" value="TonB/TolA_C"/>
</dbReference>
<dbReference type="GO" id="GO:0098797">
    <property type="term" value="C:plasma membrane protein complex"/>
    <property type="evidence" value="ECO:0007669"/>
    <property type="project" value="TreeGrafter"/>
</dbReference>
<comment type="subcellular location">
    <subcellularLocation>
        <location evidence="1">Cell inner membrane</location>
        <topology evidence="1">Single-pass membrane protein</topology>
        <orientation evidence="1">Periplasmic side</orientation>
    </subcellularLocation>
</comment>
<comment type="similarity">
    <text evidence="2">Belongs to the TonB family.</text>
</comment>
<proteinExistence type="inferred from homology"/>
<keyword evidence="3" id="KW-0813">Transport</keyword>
<dbReference type="Gene3D" id="3.30.1150.10">
    <property type="match status" value="1"/>
</dbReference>
<keyword evidence="8" id="KW-1133">Transmembrane helix</keyword>
<dbReference type="RefSeq" id="WP_036911298.1">
    <property type="nucleotide sequence ID" value="NZ_FNUV01000001.1"/>
</dbReference>
<dbReference type="FunFam" id="3.30.1150.10:FF:000002">
    <property type="entry name" value="Energy transducer TonB"/>
    <property type="match status" value="1"/>
</dbReference>
<dbReference type="InterPro" id="IPR051045">
    <property type="entry name" value="TonB-dependent_transducer"/>
</dbReference>
<dbReference type="Proteomes" id="UP000236735">
    <property type="component" value="Unassembled WGS sequence"/>
</dbReference>
<dbReference type="GO" id="GO:0015031">
    <property type="term" value="P:protein transport"/>
    <property type="evidence" value="ECO:0007669"/>
    <property type="project" value="UniProtKB-KW"/>
</dbReference>
<keyword evidence="10" id="KW-0732">Signal</keyword>
<evidence type="ECO:0000256" key="5">
    <source>
        <dbReference type="ARBA" id="ARBA00022519"/>
    </source>
</evidence>
<evidence type="ECO:0000256" key="9">
    <source>
        <dbReference type="ARBA" id="ARBA00023136"/>
    </source>
</evidence>
<organism evidence="12 13">
    <name type="scientific">Xylanibacter ruminicola</name>
    <name type="common">Prevotella ruminicola</name>
    <dbReference type="NCBI Taxonomy" id="839"/>
    <lineage>
        <taxon>Bacteria</taxon>
        <taxon>Pseudomonadati</taxon>
        <taxon>Bacteroidota</taxon>
        <taxon>Bacteroidia</taxon>
        <taxon>Bacteroidales</taxon>
        <taxon>Prevotellaceae</taxon>
        <taxon>Xylanibacter</taxon>
    </lineage>
</organism>
<evidence type="ECO:0000256" key="8">
    <source>
        <dbReference type="ARBA" id="ARBA00022989"/>
    </source>
</evidence>
<dbReference type="GeneID" id="32574082"/>
<evidence type="ECO:0000256" key="2">
    <source>
        <dbReference type="ARBA" id="ARBA00006555"/>
    </source>
</evidence>
<dbReference type="SUPFAM" id="SSF74653">
    <property type="entry name" value="TolA/TonB C-terminal domain"/>
    <property type="match status" value="1"/>
</dbReference>
<accession>A0A1H5SFV5</accession>
<name>A0A1H5SFV5_XYLRU</name>
<dbReference type="GO" id="GO:0030288">
    <property type="term" value="C:outer membrane-bounded periplasmic space"/>
    <property type="evidence" value="ECO:0007669"/>
    <property type="project" value="InterPro"/>
</dbReference>
<keyword evidence="7" id="KW-0653">Protein transport</keyword>
<evidence type="ECO:0000256" key="1">
    <source>
        <dbReference type="ARBA" id="ARBA00004383"/>
    </source>
</evidence>
<protein>
    <submittedName>
        <fullName evidence="12">Protein TonB</fullName>
    </submittedName>
</protein>
<dbReference type="AlphaFoldDB" id="A0A1H5SFV5"/>
<gene>
    <name evidence="12" type="ORF">SAMN05216354_0664</name>
</gene>
<evidence type="ECO:0000313" key="13">
    <source>
        <dbReference type="Proteomes" id="UP000236735"/>
    </source>
</evidence>
<dbReference type="InterPro" id="IPR003538">
    <property type="entry name" value="TonB"/>
</dbReference>
<dbReference type="EMBL" id="FNUV01000001">
    <property type="protein sequence ID" value="SEF49385.1"/>
    <property type="molecule type" value="Genomic_DNA"/>
</dbReference>